<dbReference type="RefSeq" id="WP_386722524.1">
    <property type="nucleotide sequence ID" value="NZ_JBHRSZ010000007.1"/>
</dbReference>
<evidence type="ECO:0000313" key="2">
    <source>
        <dbReference type="Proteomes" id="UP001595476"/>
    </source>
</evidence>
<gene>
    <name evidence="1" type="ORF">ACFOEK_16285</name>
</gene>
<protein>
    <recommendedName>
        <fullName evidence="3">Reverse transcriptase</fullName>
    </recommendedName>
</protein>
<name>A0ABV7HIF2_9GAMM</name>
<keyword evidence="2" id="KW-1185">Reference proteome</keyword>
<dbReference type="Proteomes" id="UP001595476">
    <property type="component" value="Unassembled WGS sequence"/>
</dbReference>
<proteinExistence type="predicted"/>
<sequence>MDEKEYLEVTAAHTFCKAYSGMYRVPASFEHLNMPRKPDVTVSIDGEEQDLEIAHLYSNEEEAKQLKSLVDPSLPDNTLLSIRSMVPLTPLQSNLLDALSDLLNKKSTKYYRSQNPWLVIRNASPKWQRRDFEVAISKLKVPKIHPFHEIWLIPDLVGKQGLIRLYPKSG</sequence>
<accession>A0ABV7HIF2</accession>
<comment type="caution">
    <text evidence="1">The sequence shown here is derived from an EMBL/GenBank/DDBJ whole genome shotgun (WGS) entry which is preliminary data.</text>
</comment>
<dbReference type="EMBL" id="JBHRSZ010000007">
    <property type="protein sequence ID" value="MFC3152596.1"/>
    <property type="molecule type" value="Genomic_DNA"/>
</dbReference>
<organism evidence="1 2">
    <name type="scientific">Litoribrevibacter euphylliae</name>
    <dbReference type="NCBI Taxonomy" id="1834034"/>
    <lineage>
        <taxon>Bacteria</taxon>
        <taxon>Pseudomonadati</taxon>
        <taxon>Pseudomonadota</taxon>
        <taxon>Gammaproteobacteria</taxon>
        <taxon>Oceanospirillales</taxon>
        <taxon>Oceanospirillaceae</taxon>
        <taxon>Litoribrevibacter</taxon>
    </lineage>
</organism>
<evidence type="ECO:0000313" key="1">
    <source>
        <dbReference type="EMBL" id="MFC3152596.1"/>
    </source>
</evidence>
<reference evidence="2" key="1">
    <citation type="journal article" date="2019" name="Int. J. Syst. Evol. Microbiol.">
        <title>The Global Catalogue of Microorganisms (GCM) 10K type strain sequencing project: providing services to taxonomists for standard genome sequencing and annotation.</title>
        <authorList>
            <consortium name="The Broad Institute Genomics Platform"/>
            <consortium name="The Broad Institute Genome Sequencing Center for Infectious Disease"/>
            <person name="Wu L."/>
            <person name="Ma J."/>
        </authorList>
    </citation>
    <scope>NUCLEOTIDE SEQUENCE [LARGE SCALE GENOMIC DNA]</scope>
    <source>
        <strain evidence="2">KCTC 52438</strain>
    </source>
</reference>
<evidence type="ECO:0008006" key="3">
    <source>
        <dbReference type="Google" id="ProtNLM"/>
    </source>
</evidence>